<dbReference type="PIRSF" id="PIRSF000156">
    <property type="entry name" value="Pyruvate_dh_E1"/>
    <property type="match status" value="1"/>
</dbReference>
<evidence type="ECO:0000259" key="8">
    <source>
        <dbReference type="SMART" id="SM00861"/>
    </source>
</evidence>
<dbReference type="Proteomes" id="UP000258016">
    <property type="component" value="Chromosome"/>
</dbReference>
<comment type="similarity">
    <text evidence="4">Belongs to the transketolase family.</text>
</comment>
<evidence type="ECO:0000313" key="10">
    <source>
        <dbReference type="Proteomes" id="UP000258016"/>
    </source>
</evidence>
<evidence type="ECO:0000256" key="2">
    <source>
        <dbReference type="ARBA" id="ARBA00001964"/>
    </source>
</evidence>
<dbReference type="SMART" id="SM00861">
    <property type="entry name" value="Transket_pyr"/>
    <property type="match status" value="1"/>
</dbReference>
<dbReference type="InterPro" id="IPR009014">
    <property type="entry name" value="Transketo_C/PFOR_II"/>
</dbReference>
<dbReference type="EMBL" id="CP020083">
    <property type="protein sequence ID" value="ASR52901.1"/>
    <property type="molecule type" value="Genomic_DNA"/>
</dbReference>
<feature type="domain" description="Transketolase-like pyrimidine-binding" evidence="8">
    <location>
        <begin position="423"/>
        <end position="629"/>
    </location>
</feature>
<evidence type="ECO:0000256" key="7">
    <source>
        <dbReference type="PIRNR" id="PIRNR000156"/>
    </source>
</evidence>
<keyword evidence="7" id="KW-0670">Pyruvate</keyword>
<reference evidence="9 10" key="1">
    <citation type="submission" date="2017-03" db="EMBL/GenBank/DDBJ databases">
        <title>Complete genome sequence of Blastomonas fulva degrading microcsystin LR.</title>
        <authorList>
            <person name="Lee H.-g."/>
            <person name="Jin L."/>
            <person name="oh H.-M."/>
        </authorList>
    </citation>
    <scope>NUCLEOTIDE SEQUENCE [LARGE SCALE GENOMIC DNA]</scope>
    <source>
        <strain evidence="9 10">T2</strain>
    </source>
</reference>
<dbReference type="PANTHER" id="PTHR43825">
    <property type="entry name" value="PYRUVATE DEHYDROGENASE E1 COMPONENT"/>
    <property type="match status" value="1"/>
</dbReference>
<dbReference type="InterPro" id="IPR004660">
    <property type="entry name" value="PDH_E1"/>
</dbReference>
<comment type="catalytic activity">
    <reaction evidence="6 7">
        <text>N(6)-[(R)-lipoyl]-L-lysyl-[protein] + pyruvate + H(+) = N(6)-[(R)-S(8)-acetyldihydrolipoyl]-L-lysyl-[protein] + CO2</text>
        <dbReference type="Rhea" id="RHEA:19189"/>
        <dbReference type="Rhea" id="RHEA-COMP:10474"/>
        <dbReference type="Rhea" id="RHEA-COMP:10478"/>
        <dbReference type="ChEBI" id="CHEBI:15361"/>
        <dbReference type="ChEBI" id="CHEBI:15378"/>
        <dbReference type="ChEBI" id="CHEBI:16526"/>
        <dbReference type="ChEBI" id="CHEBI:83099"/>
        <dbReference type="ChEBI" id="CHEBI:83111"/>
        <dbReference type="EC" id="1.2.4.1"/>
    </reaction>
</comment>
<comment type="cofactor">
    <cofactor evidence="2 7">
        <name>thiamine diphosphate</name>
        <dbReference type="ChEBI" id="CHEBI:58937"/>
    </cofactor>
</comment>
<accession>A0ABM6MA43</accession>
<comment type="cofactor">
    <cofactor evidence="1">
        <name>Mg(2+)</name>
        <dbReference type="ChEBI" id="CHEBI:18420"/>
    </cofactor>
</comment>
<sequence length="790" mass="86120">MPTLPLPLAADTPVQHSRAETVELLTQIEQRLRWLSSWMIHNANTLREKRDGLKVGGHQASCASMTAIMAALYFHALRPQDKVAVKPHAGPVLHAIHYLLDEQTREKMERFRGLGGVQSYPSRTKDSIPVDFSTGSVGLGVAVTAFSSLVQDYLIAHGQMREEQSGRMIALMGDAELDEGNIYECLIEGYKHDLRNCWWVVDYNRQSLDATTADRMFRRFDDIFETCGWRVVTLKHGKLQRAAFKRPGGKALEDWIETCPNADFAALTYLGGAAWRERLMHDIGKKRGVADLLGSFDDAELARLMTNLGGHCIETLLDAFDSMDDERPTLLIAYTVKGYGLPLAGHKDNHSGMMNTGQIESLRDDLAIAPGEEWGKWSGLGDNLAATLQAFVDSSPIARKQAEHAAPAIPLPDRLPVPEGAEQSTQAAFGKVLHDLAKSSEPLADRLVTTAPDVTQTTNLGAFVNQRGLFRRQELADVFQRVKIPSAQKWSAHRAGQHIELGIAENNFFLALAALGLAAPHFGTRLMPVGTVYDPFIARGLDALNYGCYQDSRFLLVGTPSGITLAGEGGAHQSINTPLIGMGQPGLESFEPAFADEVALMMCWAFRHMQADGGSSVYLRLTTRVIEQVARDSSAWEEDAIAGAYWLREPAGPAEAAIAFCGAVAPEAMAAWEALSDDIPGLGLLAVTSPDRLHRDWSAQRAARWTGKAQGPSHIERLLGALGPDAGLVTVLDGSPSALSWLGGVHGHRVSPLGTDRFGQTGDLPDLYRTYRLDNEAIIDAMADLLLQRG</sequence>
<dbReference type="Pfam" id="PF00456">
    <property type="entry name" value="Transketolase_N"/>
    <property type="match status" value="1"/>
</dbReference>
<evidence type="ECO:0000256" key="3">
    <source>
        <dbReference type="ARBA" id="ARBA00003157"/>
    </source>
</evidence>
<comment type="function">
    <text evidence="3 7">Component of the pyruvate dehydrogenase (PDH) complex, that catalyzes the overall conversion of pyruvate to acetyl-CoA and CO(2).</text>
</comment>
<dbReference type="GeneID" id="303487236"/>
<name>A0ABM6MA43_9SPHN</name>
<dbReference type="RefSeq" id="WP_117353037.1">
    <property type="nucleotide sequence ID" value="NZ_CP020083.1"/>
</dbReference>
<gene>
    <name evidence="9" type="ORF">B5J99_16720</name>
</gene>
<evidence type="ECO:0000256" key="1">
    <source>
        <dbReference type="ARBA" id="ARBA00001946"/>
    </source>
</evidence>
<organism evidence="9 10">
    <name type="scientific">Blastomonas fulva</name>
    <dbReference type="NCBI Taxonomy" id="1550728"/>
    <lineage>
        <taxon>Bacteria</taxon>
        <taxon>Pseudomonadati</taxon>
        <taxon>Pseudomonadota</taxon>
        <taxon>Alphaproteobacteria</taxon>
        <taxon>Sphingomonadales</taxon>
        <taxon>Sphingomonadaceae</taxon>
        <taxon>Blastomonas</taxon>
    </lineage>
</organism>
<evidence type="ECO:0000313" key="9">
    <source>
        <dbReference type="EMBL" id="ASR52901.1"/>
    </source>
</evidence>
<dbReference type="SUPFAM" id="SSF52518">
    <property type="entry name" value="Thiamin diphosphate-binding fold (THDP-binding)"/>
    <property type="match status" value="2"/>
</dbReference>
<dbReference type="EC" id="1.2.4.1" evidence="7"/>
<evidence type="ECO:0000256" key="6">
    <source>
        <dbReference type="ARBA" id="ARBA00051231"/>
    </source>
</evidence>
<dbReference type="SUPFAM" id="SSF52922">
    <property type="entry name" value="TK C-terminal domain-like"/>
    <property type="match status" value="1"/>
</dbReference>
<proteinExistence type="inferred from homology"/>
<dbReference type="InterPro" id="IPR005474">
    <property type="entry name" value="Transketolase_N"/>
</dbReference>
<dbReference type="PANTHER" id="PTHR43825:SF4">
    <property type="entry name" value="PYRUVATE DEHYDROGENASE E1 COMPONENT"/>
    <property type="match status" value="1"/>
</dbReference>
<keyword evidence="7" id="KW-0786">Thiamine pyrophosphate</keyword>
<keyword evidence="7" id="KW-0560">Oxidoreductase</keyword>
<evidence type="ECO:0000256" key="4">
    <source>
        <dbReference type="ARBA" id="ARBA00007131"/>
    </source>
</evidence>
<dbReference type="InterPro" id="IPR051157">
    <property type="entry name" value="PDH/Transketolase"/>
</dbReference>
<protein>
    <recommendedName>
        <fullName evidence="5 7">Pyruvate dehydrogenase E1 component</fullName>
        <ecNumber evidence="7">1.2.4.1</ecNumber>
    </recommendedName>
</protein>
<dbReference type="Gene3D" id="3.40.50.920">
    <property type="match status" value="1"/>
</dbReference>
<dbReference type="InterPro" id="IPR029061">
    <property type="entry name" value="THDP-binding"/>
</dbReference>
<dbReference type="Pfam" id="PF17831">
    <property type="entry name" value="PDH_E1_M"/>
    <property type="match status" value="1"/>
</dbReference>
<dbReference type="InterPro" id="IPR005475">
    <property type="entry name" value="Transketolase-like_Pyr-bd"/>
</dbReference>
<keyword evidence="10" id="KW-1185">Reference proteome</keyword>
<evidence type="ECO:0000256" key="5">
    <source>
        <dbReference type="ARBA" id="ARBA00017172"/>
    </source>
</evidence>
<dbReference type="Gene3D" id="3.40.50.970">
    <property type="match status" value="2"/>
</dbReference>
<dbReference type="InterPro" id="IPR041621">
    <property type="entry name" value="PDH_E1_M"/>
</dbReference>